<feature type="region of interest" description="Disordered" evidence="1">
    <location>
        <begin position="36"/>
        <end position="64"/>
    </location>
</feature>
<feature type="compositionally biased region" description="Polar residues" evidence="1">
    <location>
        <begin position="147"/>
        <end position="185"/>
    </location>
</feature>
<feature type="region of interest" description="Disordered" evidence="1">
    <location>
        <begin position="116"/>
        <end position="185"/>
    </location>
</feature>
<comment type="caution">
    <text evidence="2">The sequence shown here is derived from an EMBL/GenBank/DDBJ whole genome shotgun (WGS) entry which is preliminary data.</text>
</comment>
<dbReference type="AlphaFoldDB" id="A0AAV2HTL0"/>
<evidence type="ECO:0000313" key="3">
    <source>
        <dbReference type="Proteomes" id="UP001497497"/>
    </source>
</evidence>
<feature type="compositionally biased region" description="Basic and acidic residues" evidence="1">
    <location>
        <begin position="117"/>
        <end position="126"/>
    </location>
</feature>
<evidence type="ECO:0000256" key="1">
    <source>
        <dbReference type="SAM" id="MobiDB-lite"/>
    </source>
</evidence>
<reference evidence="2 3" key="1">
    <citation type="submission" date="2024-04" db="EMBL/GenBank/DDBJ databases">
        <authorList>
            <consortium name="Genoscope - CEA"/>
            <person name="William W."/>
        </authorList>
    </citation>
    <scope>NUCLEOTIDE SEQUENCE [LARGE SCALE GENOMIC DNA]</scope>
</reference>
<feature type="non-terminal residue" evidence="2">
    <location>
        <position position="185"/>
    </location>
</feature>
<protein>
    <submittedName>
        <fullName evidence="2">Uncharacterized protein</fullName>
    </submittedName>
</protein>
<proteinExistence type="predicted"/>
<dbReference type="EMBL" id="CAXITT010000225">
    <property type="protein sequence ID" value="CAL1536266.1"/>
    <property type="molecule type" value="Genomic_DNA"/>
</dbReference>
<name>A0AAV2HTL0_LYMST</name>
<keyword evidence="3" id="KW-1185">Reference proteome</keyword>
<sequence>LSVDVKDEIYDVVEAAQESQSTVEKTSTAEFTLYESLQEQNESFSEKAEKNTPPIPEPKSTESILTTALSLTVTTRPSHDARTDELGLAVPELQGNDDSTSKGNKSFLDGVLVSHGYTDDSNRELPGRTSTQTSDELNRVTLDGKTSHGQDTSSENKMTGEGQISESSHQTELTANDILSTYVHN</sequence>
<accession>A0AAV2HTL0</accession>
<organism evidence="2 3">
    <name type="scientific">Lymnaea stagnalis</name>
    <name type="common">Great pond snail</name>
    <name type="synonym">Helix stagnalis</name>
    <dbReference type="NCBI Taxonomy" id="6523"/>
    <lineage>
        <taxon>Eukaryota</taxon>
        <taxon>Metazoa</taxon>
        <taxon>Spiralia</taxon>
        <taxon>Lophotrochozoa</taxon>
        <taxon>Mollusca</taxon>
        <taxon>Gastropoda</taxon>
        <taxon>Heterobranchia</taxon>
        <taxon>Euthyneura</taxon>
        <taxon>Panpulmonata</taxon>
        <taxon>Hygrophila</taxon>
        <taxon>Lymnaeoidea</taxon>
        <taxon>Lymnaeidae</taxon>
        <taxon>Lymnaea</taxon>
    </lineage>
</organism>
<feature type="non-terminal residue" evidence="2">
    <location>
        <position position="1"/>
    </location>
</feature>
<gene>
    <name evidence="2" type="ORF">GSLYS_00010179001</name>
</gene>
<dbReference type="Proteomes" id="UP001497497">
    <property type="component" value="Unassembled WGS sequence"/>
</dbReference>
<evidence type="ECO:0000313" key="2">
    <source>
        <dbReference type="EMBL" id="CAL1536266.1"/>
    </source>
</evidence>